<gene>
    <name evidence="1" type="ORF">EVEC_LOCUS221</name>
</gene>
<keyword evidence="2" id="KW-1185">Reference proteome</keyword>
<name>A0A0N4UT06_ENTVE</name>
<evidence type="ECO:0000313" key="2">
    <source>
        <dbReference type="Proteomes" id="UP000274131"/>
    </source>
</evidence>
<reference evidence="1 2" key="2">
    <citation type="submission" date="2018-10" db="EMBL/GenBank/DDBJ databases">
        <authorList>
            <consortium name="Pathogen Informatics"/>
        </authorList>
    </citation>
    <scope>NUCLEOTIDE SEQUENCE [LARGE SCALE GENOMIC DNA]</scope>
</reference>
<evidence type="ECO:0000313" key="3">
    <source>
        <dbReference type="WBParaSite" id="EVEC_0000031401-mRNA-1"/>
    </source>
</evidence>
<dbReference type="Proteomes" id="UP000274131">
    <property type="component" value="Unassembled WGS sequence"/>
</dbReference>
<accession>A0A0N4UT06</accession>
<dbReference type="WBParaSite" id="EVEC_0000031401-mRNA-1">
    <property type="protein sequence ID" value="EVEC_0000031401-mRNA-1"/>
    <property type="gene ID" value="EVEC_0000031401"/>
</dbReference>
<dbReference type="EMBL" id="UXUI01000153">
    <property type="protein sequence ID" value="VDD85078.1"/>
    <property type="molecule type" value="Genomic_DNA"/>
</dbReference>
<reference evidence="3" key="1">
    <citation type="submission" date="2017-02" db="UniProtKB">
        <authorList>
            <consortium name="WormBaseParasite"/>
        </authorList>
    </citation>
    <scope>IDENTIFICATION</scope>
</reference>
<protein>
    <submittedName>
        <fullName evidence="3">C-type lectin domain-containing protein</fullName>
    </submittedName>
</protein>
<dbReference type="AlphaFoldDB" id="A0A0N4UT06"/>
<sequence length="190" mass="22326">MSEPRTGRIVAYRNASRWQEIHDKGFEFSVICQYESVEDNDCPQYPKLERYFFQPPKSISVNKGQQHYCLYEIQVHSSLFNRVQRNEGISYEMAEKFCVSEMLGSLIQPRSTSEFKLLHDLFLKNISQIGLSYRTEDIWLFGEFEINSTSFSEDYKGEPKFKAWKRPGEDKEILRASGRASCIFYVPRVT</sequence>
<proteinExistence type="predicted"/>
<organism evidence="3">
    <name type="scientific">Enterobius vermicularis</name>
    <name type="common">Human pinworm</name>
    <dbReference type="NCBI Taxonomy" id="51028"/>
    <lineage>
        <taxon>Eukaryota</taxon>
        <taxon>Metazoa</taxon>
        <taxon>Ecdysozoa</taxon>
        <taxon>Nematoda</taxon>
        <taxon>Chromadorea</taxon>
        <taxon>Rhabditida</taxon>
        <taxon>Spirurina</taxon>
        <taxon>Oxyuridomorpha</taxon>
        <taxon>Oxyuroidea</taxon>
        <taxon>Oxyuridae</taxon>
        <taxon>Enterobius</taxon>
    </lineage>
</organism>
<evidence type="ECO:0000313" key="1">
    <source>
        <dbReference type="EMBL" id="VDD85078.1"/>
    </source>
</evidence>